<feature type="domain" description="Mechanosensitive ion channel MscS" evidence="9">
    <location>
        <begin position="352"/>
        <end position="418"/>
    </location>
</feature>
<dbReference type="EMBL" id="JACIET010000001">
    <property type="protein sequence ID" value="MBB4011942.1"/>
    <property type="molecule type" value="Genomic_DNA"/>
</dbReference>
<feature type="signal peptide" evidence="8">
    <location>
        <begin position="1"/>
        <end position="28"/>
    </location>
</feature>
<evidence type="ECO:0000256" key="4">
    <source>
        <dbReference type="ARBA" id="ARBA00022692"/>
    </source>
</evidence>
<evidence type="ECO:0000256" key="6">
    <source>
        <dbReference type="ARBA" id="ARBA00023136"/>
    </source>
</evidence>
<dbReference type="GO" id="GO:0008381">
    <property type="term" value="F:mechanosensitive monoatomic ion channel activity"/>
    <property type="evidence" value="ECO:0007669"/>
    <property type="project" value="InterPro"/>
</dbReference>
<evidence type="ECO:0000256" key="3">
    <source>
        <dbReference type="ARBA" id="ARBA00022475"/>
    </source>
</evidence>
<dbReference type="RefSeq" id="WP_183633172.1">
    <property type="nucleotide sequence ID" value="NZ_BAABLE010000011.1"/>
</dbReference>
<evidence type="ECO:0000259" key="9">
    <source>
        <dbReference type="Pfam" id="PF00924"/>
    </source>
</evidence>
<keyword evidence="4 7" id="KW-0812">Transmembrane</keyword>
<keyword evidence="5 7" id="KW-1133">Transmembrane helix</keyword>
<organism evidence="11 12">
    <name type="scientific">Niveibacterium umoris</name>
    <dbReference type="NCBI Taxonomy" id="1193620"/>
    <lineage>
        <taxon>Bacteria</taxon>
        <taxon>Pseudomonadati</taxon>
        <taxon>Pseudomonadota</taxon>
        <taxon>Betaproteobacteria</taxon>
        <taxon>Rhodocyclales</taxon>
        <taxon>Rhodocyclaceae</taxon>
        <taxon>Niveibacterium</taxon>
    </lineage>
</organism>
<dbReference type="PANTHER" id="PTHR30221:SF18">
    <property type="entry name" value="SLL0590 PROTEIN"/>
    <property type="match status" value="1"/>
</dbReference>
<dbReference type="Gene3D" id="3.30.70.100">
    <property type="match status" value="1"/>
</dbReference>
<name>A0A840BK07_9RHOO</name>
<reference evidence="11 12" key="1">
    <citation type="submission" date="2020-08" db="EMBL/GenBank/DDBJ databases">
        <title>Genomic Encyclopedia of Type Strains, Phase IV (KMG-IV): sequencing the most valuable type-strain genomes for metagenomic binning, comparative biology and taxonomic classification.</title>
        <authorList>
            <person name="Goeker M."/>
        </authorList>
    </citation>
    <scope>NUCLEOTIDE SEQUENCE [LARGE SCALE GENOMIC DNA]</scope>
    <source>
        <strain evidence="11 12">DSM 106739</strain>
    </source>
</reference>
<dbReference type="Pfam" id="PF21082">
    <property type="entry name" value="MS_channel_3rd"/>
    <property type="match status" value="1"/>
</dbReference>
<keyword evidence="3" id="KW-1003">Cell membrane</keyword>
<dbReference type="InterPro" id="IPR010920">
    <property type="entry name" value="LSM_dom_sf"/>
</dbReference>
<keyword evidence="7" id="KW-0997">Cell inner membrane</keyword>
<feature type="transmembrane region" description="Helical" evidence="7">
    <location>
        <begin position="148"/>
        <end position="171"/>
    </location>
</feature>
<dbReference type="Pfam" id="PF00924">
    <property type="entry name" value="MS_channel_2nd"/>
    <property type="match status" value="1"/>
</dbReference>
<feature type="transmembrane region" description="Helical" evidence="7">
    <location>
        <begin position="247"/>
        <end position="273"/>
    </location>
</feature>
<dbReference type="GO" id="GO:0005886">
    <property type="term" value="C:plasma membrane"/>
    <property type="evidence" value="ECO:0007669"/>
    <property type="project" value="UniProtKB-SubCell"/>
</dbReference>
<comment type="caution">
    <text evidence="7">Lacks conserved residue(s) required for the propagation of feature annotation.</text>
</comment>
<evidence type="ECO:0000256" key="5">
    <source>
        <dbReference type="ARBA" id="ARBA00022989"/>
    </source>
</evidence>
<dbReference type="SUPFAM" id="SSF50182">
    <property type="entry name" value="Sm-like ribonucleoproteins"/>
    <property type="match status" value="1"/>
</dbReference>
<gene>
    <name evidence="11" type="ORF">GGR36_001250</name>
</gene>
<dbReference type="InterPro" id="IPR023408">
    <property type="entry name" value="MscS_beta-dom_sf"/>
</dbReference>
<keyword evidence="6 7" id="KW-0472">Membrane</keyword>
<feature type="transmembrane region" description="Helical" evidence="7">
    <location>
        <begin position="204"/>
        <end position="227"/>
    </location>
</feature>
<keyword evidence="7" id="KW-0406">Ion transport</keyword>
<feature type="domain" description="Mechanosensitive ion channel MscS C-terminal" evidence="10">
    <location>
        <begin position="429"/>
        <end position="510"/>
    </location>
</feature>
<evidence type="ECO:0000259" key="10">
    <source>
        <dbReference type="Pfam" id="PF21082"/>
    </source>
</evidence>
<proteinExistence type="inferred from homology"/>
<dbReference type="Proteomes" id="UP000561045">
    <property type="component" value="Unassembled WGS sequence"/>
</dbReference>
<dbReference type="SUPFAM" id="SSF82689">
    <property type="entry name" value="Mechanosensitive channel protein MscS (YggB), C-terminal domain"/>
    <property type="match status" value="1"/>
</dbReference>
<evidence type="ECO:0000313" key="11">
    <source>
        <dbReference type="EMBL" id="MBB4011942.1"/>
    </source>
</evidence>
<comment type="subunit">
    <text evidence="7">Homoheptamer.</text>
</comment>
<feature type="transmembrane region" description="Helical" evidence="7">
    <location>
        <begin position="309"/>
        <end position="326"/>
    </location>
</feature>
<comment type="function">
    <text evidence="7">Mechanosensitive channel that participates in the regulation of osmotic pressure changes within the cell, opening in response to stretch forces in the membrane lipid bilayer, without the need for other proteins. Contributes to normal resistance to hypoosmotic shock. Forms an ion channel of 1.0 nanosiemens conductance with a slight preference for anions.</text>
</comment>
<keyword evidence="7" id="KW-0407">Ion channel</keyword>
<protein>
    <recommendedName>
        <fullName evidence="7">Small-conductance mechanosensitive channel</fullName>
    </recommendedName>
</protein>
<evidence type="ECO:0000256" key="1">
    <source>
        <dbReference type="ARBA" id="ARBA00004651"/>
    </source>
</evidence>
<feature type="chain" id="PRO_5032512448" description="Small-conductance mechanosensitive channel" evidence="8">
    <location>
        <begin position="29"/>
        <end position="545"/>
    </location>
</feature>
<feature type="transmembrane region" description="Helical" evidence="7">
    <location>
        <begin position="338"/>
        <end position="362"/>
    </location>
</feature>
<dbReference type="InterPro" id="IPR045275">
    <property type="entry name" value="MscS_archaea/bacteria_type"/>
</dbReference>
<comment type="similarity">
    <text evidence="2 7">Belongs to the MscS (TC 1.A.23) family.</text>
</comment>
<dbReference type="AlphaFoldDB" id="A0A840BK07"/>
<sequence length="545" mass="59332">MGFSVHRLVVLARYLGLFFLFAANVALAATASAPPAAVEATLTVANRTVATFRTNFSGATPEVRAARAERRIKELGDQGVTPEVELVPYSVDGTMGIAIRAGDQILFALSPGDLDPEASLSLNDTAEESAKQVREVLQAYQEQTTPRMLLRGILLTLLATAIAWGLLWLLLQIGRRVTARVALQLERRLEKTRGVGWARYTYGLILRVAQLVLLVVALFVLDLWLTFVLKQFPITAPLGDHLIEYLFVYAAHFGEAMLGALPGLVAIAIIVVISQAIAGVVRSVFDAAQSGNISLPGIHPETASATRRIVICGVWAFAFALCYPYIPGSNSDVFKGVSVLLGFLLTLGSAGVVSQLMGGLVLTYSRALRVGDYVRIGEVEGVVQELSTLSIKIVNVRNEEITIPNAALVSSAIYNYSKRATSQGTMLSTKVTIGYDAPWRQIHALLIEAAHRVPDIRDTPEPYVYQRALNDFYVEYELFCQISEAKQRVPILSKLHGAIQDCFNEYGVQIMSPHFFSQPSQAVLSPKEQWFAAPARSAEESAPAA</sequence>
<dbReference type="InterPro" id="IPR049278">
    <property type="entry name" value="MS_channel_C"/>
</dbReference>
<evidence type="ECO:0000256" key="7">
    <source>
        <dbReference type="RuleBase" id="RU369025"/>
    </source>
</evidence>
<evidence type="ECO:0000313" key="12">
    <source>
        <dbReference type="Proteomes" id="UP000561045"/>
    </source>
</evidence>
<accession>A0A840BK07</accession>
<keyword evidence="8" id="KW-0732">Signal</keyword>
<dbReference type="Gene3D" id="2.30.30.60">
    <property type="match status" value="1"/>
</dbReference>
<dbReference type="PANTHER" id="PTHR30221">
    <property type="entry name" value="SMALL-CONDUCTANCE MECHANOSENSITIVE CHANNEL"/>
    <property type="match status" value="1"/>
</dbReference>
<comment type="subcellular location">
    <subcellularLocation>
        <location evidence="7">Cell inner membrane</location>
        <topology evidence="7">Multi-pass membrane protein</topology>
    </subcellularLocation>
    <subcellularLocation>
        <location evidence="1">Cell membrane</location>
        <topology evidence="1">Multi-pass membrane protein</topology>
    </subcellularLocation>
</comment>
<dbReference type="InterPro" id="IPR011066">
    <property type="entry name" value="MscS_channel_C_sf"/>
</dbReference>
<keyword evidence="12" id="KW-1185">Reference proteome</keyword>
<comment type="caution">
    <text evidence="11">The sequence shown here is derived from an EMBL/GenBank/DDBJ whole genome shotgun (WGS) entry which is preliminary data.</text>
</comment>
<evidence type="ECO:0000256" key="2">
    <source>
        <dbReference type="ARBA" id="ARBA00008017"/>
    </source>
</evidence>
<keyword evidence="7" id="KW-0813">Transport</keyword>
<dbReference type="InterPro" id="IPR006685">
    <property type="entry name" value="MscS_channel_2nd"/>
</dbReference>
<evidence type="ECO:0000256" key="8">
    <source>
        <dbReference type="SAM" id="SignalP"/>
    </source>
</evidence>